<protein>
    <recommendedName>
        <fullName evidence="11">Multicopper oxidase</fullName>
    </recommendedName>
</protein>
<dbReference type="PROSITE" id="PS00080">
    <property type="entry name" value="MULTICOPPER_OXIDASE2"/>
    <property type="match status" value="1"/>
</dbReference>
<keyword evidence="3" id="KW-0560">Oxidoreductase</keyword>
<reference evidence="9" key="1">
    <citation type="submission" date="2021-07" db="EMBL/GenBank/DDBJ databases">
        <authorList>
            <person name="Durling M."/>
        </authorList>
    </citation>
    <scope>NUCLEOTIDE SEQUENCE</scope>
</reference>
<accession>A0A9N9Q3D7</accession>
<dbReference type="GO" id="GO:0005507">
    <property type="term" value="F:copper ion binding"/>
    <property type="evidence" value="ECO:0007669"/>
    <property type="project" value="InterPro"/>
</dbReference>
<evidence type="ECO:0000259" key="7">
    <source>
        <dbReference type="Pfam" id="PF07731"/>
    </source>
</evidence>
<dbReference type="SUPFAM" id="SSF49503">
    <property type="entry name" value="Cupredoxins"/>
    <property type="match status" value="3"/>
</dbReference>
<dbReference type="InterPro" id="IPR011706">
    <property type="entry name" value="Cu-oxidase_C"/>
</dbReference>
<keyword evidence="10" id="KW-1185">Reference proteome</keyword>
<dbReference type="FunFam" id="2.60.40.420:FF:000021">
    <property type="entry name" value="Extracellular dihydrogeodin oxidase/laccase"/>
    <property type="match status" value="1"/>
</dbReference>
<evidence type="ECO:0000259" key="8">
    <source>
        <dbReference type="Pfam" id="PF07732"/>
    </source>
</evidence>
<sequence>MRFSTVVVAFLSSLAEAQNSYARLAVPYLVTSDPVTPLPQGAPWGTKTANNTNPYPPATGVIRKYDFTIRRQQKAPDGFPRDFLTINGQFPGPLIEANWGDTIQVTVHNAINSPEEGTGLHWHGILQKGSPWMDGVPGVTQCPIPPGGTFTYSFIADLYGSSWYHSHYSGQYASGLLGPMIIHGPDTLGYDVDIGPILLTDHYHRDYFSIVKDVMSTDINLIAPASDNNLINGRNNFDCSTLPANQPCAANAGISNFKFTPGKTHRLRLINAGAEAIEKFSIDGHTMTVIANDFVPINPYDTQVVTLGIGQRTDVLVKAVTNDTKSNAAFIMRSSIAACSLSINPDATAIVYYGANVPSTLPTTQAWPAFIDSVANQCANDPIASTTPVYKITPDPNPPITQNIAIGFGQNATQHWLWTMNSVSFRANYNQPILLLSNVGNNSYPANPEWNVYNFGSNSSVRIVIENPGFAAHPMHLHGHNMHILNVGTGTWDGTVINPSNTQRRDVQLVPAGGYLVLQFEADNPGAWPLHCHIAWHVSGGLYVTVVEKPDEIAKYNVPSIMAQTCRDWTSYTNSTLVEQIDSGL</sequence>
<feature type="signal peptide" evidence="5">
    <location>
        <begin position="1"/>
        <end position="17"/>
    </location>
</feature>
<evidence type="ECO:0000259" key="6">
    <source>
        <dbReference type="Pfam" id="PF00394"/>
    </source>
</evidence>
<dbReference type="CDD" id="cd13854">
    <property type="entry name" value="CuRO_1_MaLCC_like"/>
    <property type="match status" value="1"/>
</dbReference>
<dbReference type="InterPro" id="IPR045087">
    <property type="entry name" value="Cu-oxidase_fam"/>
</dbReference>
<evidence type="ECO:0000256" key="3">
    <source>
        <dbReference type="ARBA" id="ARBA00023002"/>
    </source>
</evidence>
<dbReference type="Gene3D" id="2.60.40.420">
    <property type="entry name" value="Cupredoxins - blue copper proteins"/>
    <property type="match status" value="3"/>
</dbReference>
<evidence type="ECO:0008006" key="11">
    <source>
        <dbReference type="Google" id="ProtNLM"/>
    </source>
</evidence>
<dbReference type="InterPro" id="IPR002355">
    <property type="entry name" value="Cu_oxidase_Cu_BS"/>
</dbReference>
<dbReference type="InterPro" id="IPR011707">
    <property type="entry name" value="Cu-oxidase-like_N"/>
</dbReference>
<keyword evidence="2" id="KW-0479">Metal-binding</keyword>
<keyword evidence="4" id="KW-0186">Copper</keyword>
<proteinExistence type="inferred from homology"/>
<dbReference type="AlphaFoldDB" id="A0A9N9Q3D7"/>
<dbReference type="PROSITE" id="PS00079">
    <property type="entry name" value="MULTICOPPER_OXIDASE1"/>
    <property type="match status" value="1"/>
</dbReference>
<dbReference type="PANTHER" id="PTHR11709">
    <property type="entry name" value="MULTI-COPPER OXIDASE"/>
    <property type="match status" value="1"/>
</dbReference>
<evidence type="ECO:0000256" key="5">
    <source>
        <dbReference type="SAM" id="SignalP"/>
    </source>
</evidence>
<dbReference type="CDD" id="cd13901">
    <property type="entry name" value="CuRO_3_MaLCC_like"/>
    <property type="match status" value="1"/>
</dbReference>
<dbReference type="Pfam" id="PF00394">
    <property type="entry name" value="Cu-oxidase"/>
    <property type="match status" value="1"/>
</dbReference>
<organism evidence="9 10">
    <name type="scientific">Hymenoscyphus albidus</name>
    <dbReference type="NCBI Taxonomy" id="595503"/>
    <lineage>
        <taxon>Eukaryota</taxon>
        <taxon>Fungi</taxon>
        <taxon>Dikarya</taxon>
        <taxon>Ascomycota</taxon>
        <taxon>Pezizomycotina</taxon>
        <taxon>Leotiomycetes</taxon>
        <taxon>Helotiales</taxon>
        <taxon>Helotiaceae</taxon>
        <taxon>Hymenoscyphus</taxon>
    </lineage>
</organism>
<dbReference type="InterPro" id="IPR008972">
    <property type="entry name" value="Cupredoxin"/>
</dbReference>
<feature type="domain" description="Plastocyanin-like" evidence="6">
    <location>
        <begin position="196"/>
        <end position="354"/>
    </location>
</feature>
<feature type="domain" description="Plastocyanin-like" evidence="7">
    <location>
        <begin position="431"/>
        <end position="551"/>
    </location>
</feature>
<evidence type="ECO:0000313" key="10">
    <source>
        <dbReference type="Proteomes" id="UP000701801"/>
    </source>
</evidence>
<dbReference type="Pfam" id="PF07731">
    <property type="entry name" value="Cu-oxidase_2"/>
    <property type="match status" value="1"/>
</dbReference>
<dbReference type="OrthoDB" id="2121828at2759"/>
<keyword evidence="5" id="KW-0732">Signal</keyword>
<feature type="chain" id="PRO_5040148256" description="Multicopper oxidase" evidence="5">
    <location>
        <begin position="18"/>
        <end position="585"/>
    </location>
</feature>
<name>A0A9N9Q3D7_9HELO</name>
<comment type="caution">
    <text evidence="9">The sequence shown here is derived from an EMBL/GenBank/DDBJ whole genome shotgun (WGS) entry which is preliminary data.</text>
</comment>
<dbReference type="Pfam" id="PF07732">
    <property type="entry name" value="Cu-oxidase_3"/>
    <property type="match status" value="1"/>
</dbReference>
<dbReference type="EMBL" id="CAJVRM010000755">
    <property type="protein sequence ID" value="CAG8984283.1"/>
    <property type="molecule type" value="Genomic_DNA"/>
</dbReference>
<feature type="domain" description="Plastocyanin-like" evidence="8">
    <location>
        <begin position="70"/>
        <end position="185"/>
    </location>
</feature>
<dbReference type="PANTHER" id="PTHR11709:SF145">
    <property type="entry name" value="LCC1"/>
    <property type="match status" value="1"/>
</dbReference>
<evidence type="ECO:0000256" key="1">
    <source>
        <dbReference type="ARBA" id="ARBA00010609"/>
    </source>
</evidence>
<dbReference type="InterPro" id="IPR033138">
    <property type="entry name" value="Cu_oxidase_CS"/>
</dbReference>
<dbReference type="InterPro" id="IPR001117">
    <property type="entry name" value="Cu-oxidase_2nd"/>
</dbReference>
<dbReference type="Proteomes" id="UP000701801">
    <property type="component" value="Unassembled WGS sequence"/>
</dbReference>
<evidence type="ECO:0000256" key="2">
    <source>
        <dbReference type="ARBA" id="ARBA00022723"/>
    </source>
</evidence>
<evidence type="ECO:0000313" key="9">
    <source>
        <dbReference type="EMBL" id="CAG8984283.1"/>
    </source>
</evidence>
<comment type="similarity">
    <text evidence="1">Belongs to the multicopper oxidase family.</text>
</comment>
<dbReference type="GO" id="GO:0016491">
    <property type="term" value="F:oxidoreductase activity"/>
    <property type="evidence" value="ECO:0007669"/>
    <property type="project" value="UniProtKB-KW"/>
</dbReference>
<evidence type="ECO:0000256" key="4">
    <source>
        <dbReference type="ARBA" id="ARBA00023008"/>
    </source>
</evidence>
<gene>
    <name evidence="9" type="ORF">HYALB_00010708</name>
</gene>